<keyword evidence="1" id="KW-1133">Transmembrane helix</keyword>
<feature type="domain" description="EamA" evidence="2">
    <location>
        <begin position="2"/>
        <end position="139"/>
    </location>
</feature>
<reference evidence="3 4" key="1">
    <citation type="submission" date="2015-11" db="EMBL/GenBank/DDBJ databases">
        <title>Genomic analysis of 38 Legionella species identifies large and diverse effector repertoires.</title>
        <authorList>
            <person name="Burstein D."/>
            <person name="Amaro F."/>
            <person name="Zusman T."/>
            <person name="Lifshitz Z."/>
            <person name="Cohen O."/>
            <person name="Gilbert J.A."/>
            <person name="Pupko T."/>
            <person name="Shuman H.A."/>
            <person name="Segal G."/>
        </authorList>
    </citation>
    <scope>NUCLEOTIDE SEQUENCE [LARGE SCALE GENOMIC DNA]</scope>
    <source>
        <strain evidence="3 4">ATCC 49751</strain>
    </source>
</reference>
<dbReference type="Pfam" id="PF00892">
    <property type="entry name" value="EamA"/>
    <property type="match status" value="1"/>
</dbReference>
<dbReference type="RefSeq" id="WP_028372579.1">
    <property type="nucleotide sequence ID" value="NZ_CAAAJD010000003.1"/>
</dbReference>
<dbReference type="InterPro" id="IPR037185">
    <property type="entry name" value="EmrE-like"/>
</dbReference>
<accession>A0A0W0VPV2</accession>
<dbReference type="GO" id="GO:0016020">
    <property type="term" value="C:membrane"/>
    <property type="evidence" value="ECO:0007669"/>
    <property type="project" value="InterPro"/>
</dbReference>
<dbReference type="EMBL" id="LNYI01000028">
    <property type="protein sequence ID" value="KTD22167.1"/>
    <property type="molecule type" value="Genomic_DNA"/>
</dbReference>
<keyword evidence="1" id="KW-0472">Membrane</keyword>
<dbReference type="AlphaFoldDB" id="A0A0W0VPV2"/>
<keyword evidence="4" id="KW-1185">Reference proteome</keyword>
<feature type="transmembrane region" description="Helical" evidence="1">
    <location>
        <begin position="94"/>
        <end position="115"/>
    </location>
</feature>
<keyword evidence="1" id="KW-0812">Transmembrane</keyword>
<dbReference type="eggNOG" id="ENOG502ZK87">
    <property type="taxonomic scope" value="Bacteria"/>
</dbReference>
<protein>
    <submittedName>
        <fullName evidence="3">Transport protein</fullName>
    </submittedName>
</protein>
<evidence type="ECO:0000313" key="3">
    <source>
        <dbReference type="EMBL" id="KTD22167.1"/>
    </source>
</evidence>
<gene>
    <name evidence="3" type="ORF">Llan_1430</name>
</gene>
<comment type="caution">
    <text evidence="3">The sequence shown here is derived from an EMBL/GenBank/DDBJ whole genome shotgun (WGS) entry which is preliminary data.</text>
</comment>
<feature type="transmembrane region" description="Helical" evidence="1">
    <location>
        <begin position="122"/>
        <end position="140"/>
    </location>
</feature>
<evidence type="ECO:0000259" key="2">
    <source>
        <dbReference type="Pfam" id="PF00892"/>
    </source>
</evidence>
<evidence type="ECO:0000313" key="4">
    <source>
        <dbReference type="Proteomes" id="UP000054869"/>
    </source>
</evidence>
<dbReference type="Proteomes" id="UP000054869">
    <property type="component" value="Unassembled WGS sequence"/>
</dbReference>
<dbReference type="SUPFAM" id="SSF103481">
    <property type="entry name" value="Multidrug resistance efflux transporter EmrE"/>
    <property type="match status" value="1"/>
</dbReference>
<evidence type="ECO:0000256" key="1">
    <source>
        <dbReference type="SAM" id="Phobius"/>
    </source>
</evidence>
<feature type="transmembrane region" description="Helical" evidence="1">
    <location>
        <begin position="30"/>
        <end position="53"/>
    </location>
</feature>
<feature type="transmembrane region" description="Helical" evidence="1">
    <location>
        <begin position="65"/>
        <end position="88"/>
    </location>
</feature>
<dbReference type="PATRIC" id="fig|45067.4.peg.1497"/>
<sequence length="141" mass="15880">MWLIFAIVAAVLWGLNYSLAEKVLRSISPITLLALEMLLGAIVFSLLSYFTTFKKDLDILLHQPSVFWLTSLEVVIVIVASFFIVYSIQLKDATFAGTIELTYPLFIILFTWLLFGENHVDTSVIVGGIFIFIGVLFISIR</sequence>
<proteinExistence type="predicted"/>
<dbReference type="OrthoDB" id="5568153at2"/>
<name>A0A0W0VPV2_9GAMM</name>
<dbReference type="InterPro" id="IPR000620">
    <property type="entry name" value="EamA_dom"/>
</dbReference>
<organism evidence="3 4">
    <name type="scientific">Legionella lansingensis</name>
    <dbReference type="NCBI Taxonomy" id="45067"/>
    <lineage>
        <taxon>Bacteria</taxon>
        <taxon>Pseudomonadati</taxon>
        <taxon>Pseudomonadota</taxon>
        <taxon>Gammaproteobacteria</taxon>
        <taxon>Legionellales</taxon>
        <taxon>Legionellaceae</taxon>
        <taxon>Legionella</taxon>
    </lineage>
</organism>